<dbReference type="EMBL" id="JBJQOH010000006">
    <property type="protein sequence ID" value="KAL3683134.1"/>
    <property type="molecule type" value="Genomic_DNA"/>
</dbReference>
<evidence type="ECO:0000313" key="3">
    <source>
        <dbReference type="Proteomes" id="UP001633002"/>
    </source>
</evidence>
<evidence type="ECO:0000313" key="2">
    <source>
        <dbReference type="EMBL" id="KAL3683134.1"/>
    </source>
</evidence>
<evidence type="ECO:0000256" key="1">
    <source>
        <dbReference type="SAM" id="MobiDB-lite"/>
    </source>
</evidence>
<feature type="compositionally biased region" description="Basic and acidic residues" evidence="1">
    <location>
        <begin position="91"/>
        <end position="103"/>
    </location>
</feature>
<name>A0ABD3H165_9MARC</name>
<feature type="compositionally biased region" description="Basic and acidic residues" evidence="1">
    <location>
        <begin position="171"/>
        <end position="198"/>
    </location>
</feature>
<dbReference type="Proteomes" id="UP001633002">
    <property type="component" value="Unassembled WGS sequence"/>
</dbReference>
<proteinExistence type="predicted"/>
<comment type="caution">
    <text evidence="2">The sequence shown here is derived from an EMBL/GenBank/DDBJ whole genome shotgun (WGS) entry which is preliminary data.</text>
</comment>
<dbReference type="AlphaFoldDB" id="A0ABD3H165"/>
<reference evidence="2 3" key="1">
    <citation type="submission" date="2024-09" db="EMBL/GenBank/DDBJ databases">
        <title>Chromosome-scale assembly of Riccia sorocarpa.</title>
        <authorList>
            <person name="Paukszto L."/>
        </authorList>
    </citation>
    <scope>NUCLEOTIDE SEQUENCE [LARGE SCALE GENOMIC DNA]</scope>
    <source>
        <strain evidence="2">LP-2024</strain>
        <tissue evidence="2">Aerial parts of the thallus</tissue>
    </source>
</reference>
<organism evidence="2 3">
    <name type="scientific">Riccia sorocarpa</name>
    <dbReference type="NCBI Taxonomy" id="122646"/>
    <lineage>
        <taxon>Eukaryota</taxon>
        <taxon>Viridiplantae</taxon>
        <taxon>Streptophyta</taxon>
        <taxon>Embryophyta</taxon>
        <taxon>Marchantiophyta</taxon>
        <taxon>Marchantiopsida</taxon>
        <taxon>Marchantiidae</taxon>
        <taxon>Marchantiales</taxon>
        <taxon>Ricciaceae</taxon>
        <taxon>Riccia</taxon>
    </lineage>
</organism>
<gene>
    <name evidence="2" type="ORF">R1sor_001156</name>
</gene>
<feature type="region of interest" description="Disordered" evidence="1">
    <location>
        <begin position="27"/>
        <end position="198"/>
    </location>
</feature>
<accession>A0ABD3H165</accession>
<keyword evidence="3" id="KW-1185">Reference proteome</keyword>
<sequence>MGTGVVYTNGLFPQEFKLEREDIRQTKQHEAERWAAAKKPAKDKGKVVVISQPKKEPVTASQAPREKLLGSSINAEKARLSHETQSQAQNRESKNDYNKHKCDSVTPTPPLKVCTPPTKVESSSEEEESDSSEREREVVDTSDHDDDSDSPPATQTVTKKGVKWKTLNQIDKSHIDKEKQEIRREAIEAHHNRRDKSI</sequence>
<feature type="compositionally biased region" description="Basic and acidic residues" evidence="1">
    <location>
        <begin position="131"/>
        <end position="142"/>
    </location>
</feature>
<protein>
    <submittedName>
        <fullName evidence="2">Uncharacterized protein</fullName>
    </submittedName>
</protein>
<feature type="compositionally biased region" description="Basic and acidic residues" evidence="1">
    <location>
        <begin position="27"/>
        <end position="46"/>
    </location>
</feature>